<feature type="signal peptide" evidence="4">
    <location>
        <begin position="1"/>
        <end position="32"/>
    </location>
</feature>
<proteinExistence type="predicted"/>
<dbReference type="Proteomes" id="UP001143307">
    <property type="component" value="Unassembled WGS sequence"/>
</dbReference>
<dbReference type="CDD" id="cd01949">
    <property type="entry name" value="GGDEF"/>
    <property type="match status" value="1"/>
</dbReference>
<keyword evidence="4" id="KW-0732">Signal</keyword>
<dbReference type="InterPro" id="IPR050469">
    <property type="entry name" value="Diguanylate_Cyclase"/>
</dbReference>
<dbReference type="PROSITE" id="PS50887">
    <property type="entry name" value="GGDEF"/>
    <property type="match status" value="1"/>
</dbReference>
<feature type="transmembrane region" description="Helical" evidence="3">
    <location>
        <begin position="280"/>
        <end position="298"/>
    </location>
</feature>
<dbReference type="SMART" id="SM00267">
    <property type="entry name" value="GGDEF"/>
    <property type="match status" value="1"/>
</dbReference>
<evidence type="ECO:0000313" key="6">
    <source>
        <dbReference type="EMBL" id="MCX2975365.1"/>
    </source>
</evidence>
<evidence type="ECO:0000256" key="3">
    <source>
        <dbReference type="SAM" id="Phobius"/>
    </source>
</evidence>
<sequence length="610" mass="67648">MAQKHPIRLISKAFLLATGLFCLLLAGSLTQAASTTDGLPFITGENLREGISLRGQWRFKPGDSIAWATPAVDDSSWSSMAVPDRWPSGGFPESGQMAWYRLSLRLDPELVRESQISQLAVRIGKVLSAYELYAGGKLVGGVGSLPPLSEVIYDQERVFAIPTSAISKDNVLILALRVWGGDEALVKAWSGGPISGVYMLGQYRELVLEGMVSEVPGLLFCALILGFGCYYLYLYGRNRKLSTYLWFGLMALNIGIYGLMLTQWKYLFDISFIAMKKIELGAIYIFPALAIQMLWSLLRLPIGPLLRAYQVSFVLVSMIVVVVPGDIIHYQTLSWWQLWTLPAIATALWVMVGQVRVGNPEAKTVLLGAIIFLATAINDLLIDLVYLDSVRLAPLGFVAILLAMAVSMANRFTAMYSKLESEVAERTADLSAANRRLAEAARVDHLTGLLNRRGFTEEAETEIRRMFRSGKSFSLVLTDVDNFKSFNDRHGHVCGDHVLKRMASILEERTRDVDRIARWGGEEFILLLPETETEGAANLAEKLRESIAENVFEFDNQRLKITMTFGIASFRRGESLDTCIARADTALYHGKEGGRNKVMIGNYKGLSVVS</sequence>
<dbReference type="SUPFAM" id="SSF49785">
    <property type="entry name" value="Galactose-binding domain-like"/>
    <property type="match status" value="1"/>
</dbReference>
<dbReference type="RefSeq" id="WP_279254004.1">
    <property type="nucleotide sequence ID" value="NZ_SHNP01000007.1"/>
</dbReference>
<reference evidence="6" key="1">
    <citation type="submission" date="2019-02" db="EMBL/GenBank/DDBJ databases">
        <authorList>
            <person name="Li S.-H."/>
        </authorList>
    </citation>
    <scope>NUCLEOTIDE SEQUENCE</scope>
    <source>
        <strain evidence="6">IMCC8485</strain>
    </source>
</reference>
<dbReference type="EC" id="2.7.7.65" evidence="1"/>
<accession>A0ABT3T0H3</accession>
<dbReference type="InterPro" id="IPR008979">
    <property type="entry name" value="Galactose-bd-like_sf"/>
</dbReference>
<dbReference type="NCBIfam" id="TIGR00254">
    <property type="entry name" value="GGDEF"/>
    <property type="match status" value="1"/>
</dbReference>
<dbReference type="Gene3D" id="3.30.70.270">
    <property type="match status" value="1"/>
</dbReference>
<dbReference type="InterPro" id="IPR011623">
    <property type="entry name" value="7TMR_DISM_rcpt_extracell_dom1"/>
</dbReference>
<dbReference type="Pfam" id="PF00990">
    <property type="entry name" value="GGDEF"/>
    <property type="match status" value="1"/>
</dbReference>
<gene>
    <name evidence="6" type="ORF">EYC87_17430</name>
</gene>
<dbReference type="Gene3D" id="2.60.120.260">
    <property type="entry name" value="Galactose-binding domain-like"/>
    <property type="match status" value="1"/>
</dbReference>
<evidence type="ECO:0000256" key="1">
    <source>
        <dbReference type="ARBA" id="ARBA00012528"/>
    </source>
</evidence>
<feature type="transmembrane region" description="Helical" evidence="3">
    <location>
        <begin position="241"/>
        <end position="260"/>
    </location>
</feature>
<evidence type="ECO:0000259" key="5">
    <source>
        <dbReference type="PROSITE" id="PS50887"/>
    </source>
</evidence>
<comment type="caution">
    <text evidence="6">The sequence shown here is derived from an EMBL/GenBank/DDBJ whole genome shotgun (WGS) entry which is preliminary data.</text>
</comment>
<dbReference type="InterPro" id="IPR000160">
    <property type="entry name" value="GGDEF_dom"/>
</dbReference>
<feature type="domain" description="GGDEF" evidence="5">
    <location>
        <begin position="471"/>
        <end position="603"/>
    </location>
</feature>
<feature type="chain" id="PRO_5046035798" description="diguanylate cyclase" evidence="4">
    <location>
        <begin position="33"/>
        <end position="610"/>
    </location>
</feature>
<dbReference type="SUPFAM" id="SSF55073">
    <property type="entry name" value="Nucleotide cyclase"/>
    <property type="match status" value="1"/>
</dbReference>
<dbReference type="PANTHER" id="PTHR45138">
    <property type="entry name" value="REGULATORY COMPONENTS OF SENSORY TRANSDUCTION SYSTEM"/>
    <property type="match status" value="1"/>
</dbReference>
<dbReference type="PANTHER" id="PTHR45138:SF9">
    <property type="entry name" value="DIGUANYLATE CYCLASE DGCM-RELATED"/>
    <property type="match status" value="1"/>
</dbReference>
<evidence type="ECO:0000256" key="2">
    <source>
        <dbReference type="ARBA" id="ARBA00034247"/>
    </source>
</evidence>
<dbReference type="InterPro" id="IPR043128">
    <property type="entry name" value="Rev_trsase/Diguanyl_cyclase"/>
</dbReference>
<evidence type="ECO:0000313" key="7">
    <source>
        <dbReference type="Proteomes" id="UP001143307"/>
    </source>
</evidence>
<evidence type="ECO:0000256" key="4">
    <source>
        <dbReference type="SAM" id="SignalP"/>
    </source>
</evidence>
<name>A0ABT3T0H3_9GAMM</name>
<comment type="catalytic activity">
    <reaction evidence="2">
        <text>2 GTP = 3',3'-c-di-GMP + 2 diphosphate</text>
        <dbReference type="Rhea" id="RHEA:24898"/>
        <dbReference type="ChEBI" id="CHEBI:33019"/>
        <dbReference type="ChEBI" id="CHEBI:37565"/>
        <dbReference type="ChEBI" id="CHEBI:58805"/>
        <dbReference type="EC" id="2.7.7.65"/>
    </reaction>
</comment>
<feature type="transmembrane region" description="Helical" evidence="3">
    <location>
        <begin position="392"/>
        <end position="409"/>
    </location>
</feature>
<feature type="transmembrane region" description="Helical" evidence="3">
    <location>
        <begin position="335"/>
        <end position="352"/>
    </location>
</feature>
<keyword evidence="7" id="KW-1185">Reference proteome</keyword>
<dbReference type="EMBL" id="SHNP01000007">
    <property type="protein sequence ID" value="MCX2975365.1"/>
    <property type="molecule type" value="Genomic_DNA"/>
</dbReference>
<dbReference type="InterPro" id="IPR029787">
    <property type="entry name" value="Nucleotide_cyclase"/>
</dbReference>
<feature type="transmembrane region" description="Helical" evidence="3">
    <location>
        <begin position="215"/>
        <end position="234"/>
    </location>
</feature>
<feature type="transmembrane region" description="Helical" evidence="3">
    <location>
        <begin position="305"/>
        <end position="323"/>
    </location>
</feature>
<organism evidence="6 7">
    <name type="scientific">Candidatus Seongchinamella marina</name>
    <dbReference type="NCBI Taxonomy" id="2518990"/>
    <lineage>
        <taxon>Bacteria</taxon>
        <taxon>Pseudomonadati</taxon>
        <taxon>Pseudomonadota</taxon>
        <taxon>Gammaproteobacteria</taxon>
        <taxon>Cellvibrionales</taxon>
        <taxon>Halieaceae</taxon>
        <taxon>Seongchinamella</taxon>
    </lineage>
</organism>
<keyword evidence="3" id="KW-0812">Transmembrane</keyword>
<keyword evidence="3" id="KW-0472">Membrane</keyword>
<dbReference type="Pfam" id="PF07695">
    <property type="entry name" value="7TMR-DISM_7TM"/>
    <property type="match status" value="1"/>
</dbReference>
<keyword evidence="3" id="KW-1133">Transmembrane helix</keyword>
<protein>
    <recommendedName>
        <fullName evidence="1">diguanylate cyclase</fullName>
        <ecNumber evidence="1">2.7.7.65</ecNumber>
    </recommendedName>
</protein>
<feature type="transmembrane region" description="Helical" evidence="3">
    <location>
        <begin position="364"/>
        <end position="386"/>
    </location>
</feature>